<evidence type="ECO:0000313" key="19">
    <source>
        <dbReference type="EMBL" id="KAB5562532.1"/>
    </source>
</evidence>
<feature type="domain" description="Fibronectin type-III" evidence="17">
    <location>
        <begin position="2164"/>
        <end position="2250"/>
    </location>
</feature>
<dbReference type="FunFam" id="2.10.25.10:FF:000090">
    <property type="entry name" value="laminin subunit alpha"/>
    <property type="match status" value="4"/>
</dbReference>
<dbReference type="GO" id="GO:0005604">
    <property type="term" value="C:basement membrane"/>
    <property type="evidence" value="ECO:0007669"/>
    <property type="project" value="UniProtKB-SubCell"/>
</dbReference>
<dbReference type="InterPro" id="IPR013783">
    <property type="entry name" value="Ig-like_fold"/>
</dbReference>
<dbReference type="InterPro" id="IPR006558">
    <property type="entry name" value="LamG-like"/>
</dbReference>
<feature type="domain" description="Fibronectin type-III" evidence="17">
    <location>
        <begin position="4379"/>
        <end position="4471"/>
    </location>
</feature>
<dbReference type="FunFam" id="2.60.40.10:FF:001004">
    <property type="entry name" value="Usherin"/>
    <property type="match status" value="1"/>
</dbReference>
<dbReference type="CDD" id="cd00055">
    <property type="entry name" value="EGF_Lam"/>
    <property type="match status" value="10"/>
</dbReference>
<dbReference type="Pfam" id="PF02210">
    <property type="entry name" value="Laminin_G_2"/>
    <property type="match status" value="2"/>
</dbReference>
<feature type="domain" description="Laminin EGF-like" evidence="16">
    <location>
        <begin position="742"/>
        <end position="794"/>
    </location>
</feature>
<dbReference type="FunFam" id="2.60.40.10:FF:001379">
    <property type="entry name" value="Usherin"/>
    <property type="match status" value="1"/>
</dbReference>
<feature type="domain" description="Fibronectin type-III" evidence="17">
    <location>
        <begin position="2437"/>
        <end position="2542"/>
    </location>
</feature>
<evidence type="ECO:0000259" key="16">
    <source>
        <dbReference type="PROSITE" id="PS50027"/>
    </source>
</evidence>
<dbReference type="SUPFAM" id="SSF57196">
    <property type="entry name" value="EGF/Laminin"/>
    <property type="match status" value="7"/>
</dbReference>
<feature type="disulfide bond" evidence="12">
    <location>
        <begin position="818"/>
        <end position="827"/>
    </location>
</feature>
<dbReference type="InterPro" id="IPR036116">
    <property type="entry name" value="FN3_sf"/>
</dbReference>
<evidence type="ECO:0000256" key="7">
    <source>
        <dbReference type="ARBA" id="ARBA00022869"/>
    </source>
</evidence>
<feature type="domain" description="Fibronectin type-III" evidence="17">
    <location>
        <begin position="4752"/>
        <end position="4848"/>
    </location>
</feature>
<feature type="domain" description="Laminin EGF-like" evidence="16">
    <location>
        <begin position="949"/>
        <end position="1002"/>
    </location>
</feature>
<dbReference type="PANTHER" id="PTHR46957:SF7">
    <property type="entry name" value="USHERIN"/>
    <property type="match status" value="1"/>
</dbReference>
<gene>
    <name evidence="19" type="ORF">PHYPO_G00018880</name>
</gene>
<evidence type="ECO:0000259" key="18">
    <source>
        <dbReference type="PROSITE" id="PS51117"/>
    </source>
</evidence>
<dbReference type="Pfam" id="PF13385">
    <property type="entry name" value="Laminin_G_3"/>
    <property type="match status" value="1"/>
</dbReference>
<feature type="domain" description="Fibronectin type-III" evidence="17">
    <location>
        <begin position="2835"/>
        <end position="2926"/>
    </location>
</feature>
<feature type="disulfide bond" evidence="12">
    <location>
        <begin position="1105"/>
        <end position="1117"/>
    </location>
</feature>
<dbReference type="Gene3D" id="2.60.120.200">
    <property type="match status" value="3"/>
</dbReference>
<evidence type="ECO:0000256" key="11">
    <source>
        <dbReference type="ARBA" id="ARBA00023292"/>
    </source>
</evidence>
<dbReference type="FunFam" id="2.60.40.10:FF:000915">
    <property type="entry name" value="Usherin"/>
    <property type="match status" value="1"/>
</dbReference>
<keyword evidence="4" id="KW-0272">Extracellular matrix</keyword>
<evidence type="ECO:0000256" key="2">
    <source>
        <dbReference type="ARBA" id="ARBA00004316"/>
    </source>
</evidence>
<dbReference type="FunFam" id="2.60.40.10:FF:000991">
    <property type="entry name" value="Usherin"/>
    <property type="match status" value="1"/>
</dbReference>
<dbReference type="PRINTS" id="PR00011">
    <property type="entry name" value="EGFLAMININ"/>
</dbReference>
<dbReference type="FunFam" id="2.60.40.10:FF:001716">
    <property type="entry name" value="Usherin"/>
    <property type="match status" value="1"/>
</dbReference>
<comment type="subcellular location">
    <subcellularLocation>
        <location evidence="2">Cell projection</location>
    </subcellularLocation>
    <subcellularLocation>
        <location evidence="1">Secreted</location>
        <location evidence="1">Extracellular space</location>
        <location evidence="1">Extracellular matrix</location>
        <location evidence="1">Basement membrane</location>
    </subcellularLocation>
</comment>
<dbReference type="GO" id="GO:0048513">
    <property type="term" value="P:animal organ development"/>
    <property type="evidence" value="ECO:0007669"/>
    <property type="project" value="UniProtKB-ARBA"/>
</dbReference>
<keyword evidence="3" id="KW-0964">Secreted</keyword>
<dbReference type="PROSITE" id="PS51117">
    <property type="entry name" value="LAMININ_NTER"/>
    <property type="match status" value="1"/>
</dbReference>
<evidence type="ECO:0000256" key="1">
    <source>
        <dbReference type="ARBA" id="ARBA00004302"/>
    </source>
</evidence>
<feature type="domain" description="Laminin G" evidence="15">
    <location>
        <begin position="1824"/>
        <end position="2003"/>
    </location>
</feature>
<sequence length="5336" mass="583907">MVYIFPPPNPYVLVPLSPAPECSTVSRRWLLGYVQRRPRAERDETNAWRGGGVEVEGVAPSFCCHIIRERRGGENTATDINSHQMCAFGACTKVGLPERLKLDQILAIMYKGTMLFLYILGVIATLSPVGGQGSFPRLENIAAYKSVSVAPSEATCGIPERSTFCQTARTQDDLLTCSQQFCIQECPYRSSTPRHTNLLDLHVDACLTGESQDLRPGSETGSVSFVFRNQSACLASHSAPNLGQAGSFTITVWLKLEEASVMTVFEKRSTDRLVFLLTVSEMDVQFHYGVQSGQNFSITISTAGHIRKGHWTHMALQVHRTRASLFLNGQEEDGTAFDTKTLLGPVADVTSDTVAWIGQNSKGSNQFIGRMQDFRFYPQTLTNREIEEVYSAKIPALHAQTSCRCPSSHPRVHPVVERYCIPNGADDTTNNRMLRLHPHAHPLNYINDNDIGTAWVSSVFSSPEKLDQGVSITIDLESGQYQVFYVILQFRSLQPEAVRIQRKTSSTSAWRDWQYLAKNCSLFGMEDNGPLVNPDSVNCLQFPSDIPYTNGNITFSMLTPRPNLRPGYNNFYNSATLQEFVRATHVRIHLQGQYHTRVPHVPFRHRYYAVNEITISGRCECHGHAASCDTSMKPYRCACLPESHTHGDNCERCTPLFNDKPFRAGTQVEAYNCRPCQCHGHAASCHYDASVDPHPQDHFRGGGGVCDNCTHNTTGRSCEWCQSLFYREVGASLWAEDVCKPCECNNSGTVNGSLECEQMGGQCKCKRRVSGRQCNQCQQGFYKLQASLADGCLDCNCNAAGTLWPHITCHQDSGQCQCKTNVIGRTCDRCNYGFKFLNHTNPDGCEPCGCNPDGSLHQFCNPFSGQCECKNGIQGLLCDTCPPGTYGPSMDGVCMSCNCSAAGIISGSVCHPGTGQCVCRPHVEGRRCDSCSDGWYTLGLNDSHGCQPCHCDPRGTVEGSALCDKETGQCQCKNGVEGLRCNRCSAHMYNLSSGNDTHACLPCNCDLAGTLAGTVCDPDNGQCVCVPTHHAQDCSTCKPGYFRSDKHRGPCEACDCHPVGAVGQVCAADTGQCVCTNSSLAGRKCDRCQDLYFGFNPIMGRCEQCGCDPAGSFNGSCHAETGQCPCKLFVTGEKCELCVEGASHMDPANHLGCSKEPRQQPPPMGTALNASAIELTWNAPDSPNSNSLTYTLLRNLEPIHTSYSQLPFGLTHFTDTALSPYTLYTYQLITSNVHGNTSSSNVTLRTLSSVPDRSELQLTVVGRVNPTSISFNWTEPLNISGPVEHYTLSSVEEQSGEEILHYQGLGSEVTVDTLHPFTRYTFNLQACTNGGCARTANVTVVTAQVSPQQQPAPRVTTLSPTQLQVAWEPPTRPNGIIIRYELFMQVLNESLGNVTNPGTEHRVFLSSGWLDPQQPSDSASENALTPPESSVLVSDLEPFTAYRFRVLTVNMAGSTTSEWSTARTAEGVPEYMSPPQVSPVSSSSLRVSWETPREQDVRGTVTAYQVSLYQEQTSNPYTPPVVTQLLYNASADERSYTVTGLKSYEEYSFTVTVCNAQGCVSSLPASGRTQPSAPAGLKAPRLKPLNTTAMEISWAAPAGLNGPPPVYHVERTDVSFSDAEGQVIRGRRFTGTDYFLFPGSTLPVNTDFTGVQLSFRTRMEEGLILCALSPGEQEEFVALQMRNGRPYFLFDPQASVVTISPQDDGGRRYNDNQWHRLIATRKQGLGTIIVDDQYHGSASATSGSTIIGQNTGVFFGGLPENFTIHRQDTGLASLARKGFAGCVRDVFIQRSSTPEAIWEPLDWDSALEEHETYRDWEGCPAFSEHGAYFLGHGFLKLEPEVFTGGDDFEISFEFKTDQLNSLLLFAYNTNGEDYILAELQGGILSWVLRWGEQRAELAVWVGLSYCDGGWNSVTMLKRGALTRASVNHALEQHRSERGGNLNITSPLYIGGVPAGLQHPALHQHSLLHGFGGCIRDVRLAASGPVLNLAMASCAAVRVNLDGCLSADTSVNCRGNDSILVYTGNEISALDLTLQPFTEYLYRVIASGEGGWTAGPWQRGRSRETAPQSVLPPSRVASVNGSSAEVSWEEPPEVRGVIERYVVKAYSRDSPLSPPISATFSAQWLMGTLSGLAPFSSYNITLTACTQAGCGESLRATSLTTPQEAPEVVLPPRAVSHPDSLSVYWDPPQKPNGVITHYTLYKDHTAIYQGNDTAFNITGLGVYTPHTLLLSACTEAGCTNSSVVTLFTGQLPPSHMEPPVLTVLDAHSINVRWSSPLEVNGQLQFYTLYQAVPREEPIVVYSSSQLFEDYTLRNLVPGSTYVFQIAACTEGGCTLSAPSMAQTDESSPEDVPAPSITYVSPHAINLTWGPPLKPNGVISSYGVWMDGVLRQNSSFTSFGIVGLSPWSLHSFRVQACTAQGCALGPLTEVRTSEMPPVGNMPLEILPESPKSVWVKWEVPAKPNGNLSYSVLFTGTFYQPSGENSSETEEPVTETRALLTTVTAGQWVSTGGLLPFSNYSVRVRACNSRGCVESASTSISLPPAAPDGLLPPRLAAATSTSLQVAWRSPSRPNAPGTLRYQLQMKNPATQHILQLVDNETETVFTHLVEDLEPYTEYQFRLLVSNHYGEASSSWVSFRTGQDRPESVDPPVLYEIHPRNATISWSPPTRPNGNLTHYNVYQNSQLITTVLADTTTLTLSSLSPYQQYFIQVEACTEMGCTISTNSHTLHTPAAPPEGVTSPRLYSDTPTSVLVAWAPPLHPNGPLEGYTLERRVNGSQQISKVATMMPNQTLTYLDSSASLSPWSTYEYRVIATTRQGGSNSSQWEKVTTRPSRPAGIQPPRVLVLGPESVQVTWSGPLIPNGEIERYEIRMPDPRISHTDTSRLNCTITGLEPYTNYSVTILACSGGGGFVGGCTESLPTPITTLPMIPQGLPALSVVSISESFLAVSWHPPSRPNGPNLRYKLLRRKTQQPLASRPPEDFNRWYHVYAGDKLFHEDKGLSRYTWYEYQLLVYNDVGYASGEVYSGVTLAGPPLRAANVSAQTINHTAILLNWTTPTLQDLQGKVELYFLTVNSTQESQTLKLDPSVTSALISDLQPNTEYTLSLTVSNGAHNITSPEVTCTTADGEPGGVFPPEIVTLNSTSVRVLWAAPLVPNGAITHYSIYLDGQLYTSTDNTSGSLELGGLQPFTVYDVQVEVCTVYACVKSNSTKLTTVEDIPADMAAPTVRVLSSRSVRLEWSSPGQPNGILGGYDIHRKVLKPCEELQAKQAMLPQTQCSYLQCPINQDFCGNSCYQPEEQVCCEKTIHNFKESHQCCNERYLPAVNDSVSVCCGRKLHGLLPQYQCCGDYYVPIRPGEVCCWDPAHLRVSVGVGDSCCGSMPFSSTAGQICCNGLLHDGYRSQCCGGKLVSKEAACCGDAHKGTAHTPVPGMACCGEQYINTSTTLCCGGPDQEQEPRAHVLENRTASLKCCWSELIEQDKECCNGIGFDPNVAVCADQAPHDLIIMEKCRPSALCPVSTASRAYCGVCDFNPNQFTCTRVPGEPDVPSTTQSSSNLPSETAHTRLCPTAEEIIYSGVANRYYFTDTGLEPYTTYEYRVSAWNRRGHGFSLPSWVTTKEDVPQGVLPPHWSRVGLRDDIILLNWSFPIKTNGEISHYVVLRDGRERYRGTERSFTDAGGIRPFHEYTYQLRACTPAGCTDSPKVVAVTVQGVPEGVASPSVSPLGPKTLRISWEAPSKPNGIVREYRVNQTGVGLIHTHTHGVMEHRVQGLQPYTNYSFVLMACTVAGCRASKPSMGRTLQDAPEGIWAIPRHVVVNSTAVELYWSQPSRPNGLLTHYRLLRDGESVYASGPHESKHTDTNLQPNTRYVYELEASTDAGSSVSSQYIIQTPVSSPEKIPAPYNVSVLGPRSVFVAWSLPGVYNTSLPLDYSVLLNAGTERPLSRSAGPHQFLLLDGLDPYTTYDIRVQACQADGCGVGEGISVQTSEAVPKALDPPELIAAGAAVIEVHWSPPHKPNGLITAYFLYRRLRGTLEELLVFIWSEGPLEFIDASDFLKPFTEYEYRVTAHNSQGSASSSWSSVLTLEAEPEDMDIPTVWPTGAYSILLNWTQPSNPNGFISKYKVLYKQQPRDPTLNSSSITALTVRGDVHQAHVFGLEPYTTYSACVEAVNRAGSVCSPWATVRTLQASPSGLANFSVEKREHGRALLLHWPEPASPNGVIKTYNVYSDDNLEFSGLSRQFLFRRLEPYTTYSLVLEACTEAGCTRTLPQPITTEEAPPSSQLPPSAHHIGTNSVELHWVPPGQTNGRILHYQVVAVKSDEDDTVQAKVVYIERDVKAHSFSCNVSGLKPWSRYKFQVRVSNTAGSTDSPWLTVQTMQAPPSGLAAPTVSHLEGRPNELFVNWTPPFEANGVLVSYRIQRDDTGFHFSFDPSVLNYTDEDLTAYTNYSYAVIACTIAGCVTSQSTTVRTLEAAPAIVEPPIVSNVTSHSLNASWTVPSIQNGETVEYILQINKKEVYHGKKLSIQVTNLQPHTPYTLILTSCTNGGCTASLPTSTLTKEAPPTSLPAPNLKVTGPESMEVSWKEPDHPNGVITGYELRRDGHLIYTGMDTRYHDFMLLPSIEYSYTVTANNSQGTATSLAAVARTQPSVPSGVAPPQLQALGPLSVLVQWDPPVRANGVIISYSLYTRDPTEPNVKRVIFAPHHSAFQSRSFSLTALKPYHRYEVRVEACTLLGCAASDWSSIQTQEVPPAGQNAPLLELQTDSEGMQNIFLLSWSPPTQANGKLLHYELYRRLGEETGSRSTLLYRNISTSYHDHKLLPYTAYEYQVWAVNSAGRTGSPWTMGRTGPAPPEGVSPPTFLHIHATSAVVDISPPAKPNGIVSIYRVFHQKKDSHLLLSEGTGRQQTLHDLMPFTTYSVRVEACTCFLCCSRGPVSELRTQASAPSQQPPPQTITLTSRSALLEWDEPLQPNGIIESCELLVRTACPQTLQPVPMPCSVGPVETRFFGKGLSLNVTALLPYTTYEVCVVSYNNMGSTASDWVSITTLKEAPQYKEPFVVQSNLTMVFVDWSGSFSLNGPLRDYALTESSLRLYSGFHSFVYIPRTSDKTFAFQVTCTTDSGSASSPVIKYNTATGVDATEPTSGGKTGLYASGYKFYTELWFIILMAFVGLMLVAVLLGLVLRRALKKQSFIRERAPLQPLQRRSSKYPPSDPYLLTLSSQFDNVPDSSSSVTLKGFTMHTEGMSDTKLGVNNRGYQSTISTLRVASQSQLSHGYSQNSLHRSVSQLIDTQDKKSLAGLTWDTELQGTDSGMYVGDDDFADSLKGFSSVKKEHAVFTDTHL</sequence>
<dbReference type="Pfam" id="PF00041">
    <property type="entry name" value="fn3"/>
    <property type="match status" value="19"/>
</dbReference>
<evidence type="ECO:0000259" key="17">
    <source>
        <dbReference type="PROSITE" id="PS50853"/>
    </source>
</evidence>
<comment type="caution">
    <text evidence="19">The sequence shown here is derived from an EMBL/GenBank/DDBJ whole genome shotgun (WGS) entry which is preliminary data.</text>
</comment>
<feature type="region of interest" description="Disordered" evidence="13">
    <location>
        <begin position="2818"/>
        <end position="2839"/>
    </location>
</feature>
<dbReference type="InterPro" id="IPR008211">
    <property type="entry name" value="Laminin_N"/>
</dbReference>
<feature type="disulfide bond" evidence="12">
    <location>
        <begin position="850"/>
        <end position="867"/>
    </location>
</feature>
<dbReference type="Gene3D" id="2.60.120.260">
    <property type="entry name" value="Galactose-binding domain-like"/>
    <property type="match status" value="1"/>
</dbReference>
<dbReference type="FunFam" id="2.60.40.10:FF:001030">
    <property type="entry name" value="Usherin"/>
    <property type="match status" value="1"/>
</dbReference>
<feature type="domain" description="Fibronectin type-III" evidence="17">
    <location>
        <begin position="1471"/>
        <end position="1572"/>
    </location>
</feature>
<feature type="domain" description="Fibronectin type-III" evidence="17">
    <location>
        <begin position="2251"/>
        <end position="2349"/>
    </location>
</feature>
<dbReference type="InterPro" id="IPR000742">
    <property type="entry name" value="EGF"/>
</dbReference>
<feature type="region of interest" description="Disordered" evidence="13">
    <location>
        <begin position="2055"/>
        <end position="2076"/>
    </location>
</feature>
<feature type="domain" description="Fibronectin type-III" evidence="17">
    <location>
        <begin position="3804"/>
        <end position="3894"/>
    </location>
</feature>
<dbReference type="FunFam" id="2.60.40.10:FF:000819">
    <property type="entry name" value="Usherin"/>
    <property type="match status" value="1"/>
</dbReference>
<keyword evidence="9" id="KW-0325">Glycoprotein</keyword>
<feature type="domain" description="Laminin EGF-like" evidence="16">
    <location>
        <begin position="897"/>
        <end position="948"/>
    </location>
</feature>
<keyword evidence="14" id="KW-1133">Transmembrane helix</keyword>
<feature type="compositionally biased region" description="Polar residues" evidence="13">
    <location>
        <begin position="2818"/>
        <end position="2830"/>
    </location>
</feature>
<feature type="disulfide bond" evidence="12">
    <location>
        <begin position="869"/>
        <end position="878"/>
    </location>
</feature>
<evidence type="ECO:0000256" key="6">
    <source>
        <dbReference type="ARBA" id="ARBA00022737"/>
    </source>
</evidence>
<dbReference type="FunFam" id="2.60.40.10:FF:001099">
    <property type="entry name" value="Usherin"/>
    <property type="match status" value="1"/>
</dbReference>
<feature type="domain" description="Fibronectin type-III" evidence="17">
    <location>
        <begin position="3034"/>
        <end position="3128"/>
    </location>
</feature>
<feature type="domain" description="Fibronectin type-III" evidence="17">
    <location>
        <begin position="4472"/>
        <end position="4559"/>
    </location>
</feature>
<dbReference type="FunFam" id="2.60.40.10:FF:001168">
    <property type="entry name" value="Usherin"/>
    <property type="match status" value="1"/>
</dbReference>
<feature type="disulfide bond" evidence="12">
    <location>
        <begin position="1126"/>
        <end position="1135"/>
    </location>
</feature>
<evidence type="ECO:0000256" key="12">
    <source>
        <dbReference type="PROSITE-ProRule" id="PRU00460"/>
    </source>
</evidence>
<dbReference type="FunFam" id="2.60.40.10:FF:001285">
    <property type="entry name" value="Usherin"/>
    <property type="match status" value="1"/>
</dbReference>
<dbReference type="SMART" id="SM00560">
    <property type="entry name" value="LamGL"/>
    <property type="match status" value="1"/>
</dbReference>
<feature type="domain" description="Laminin EGF-like" evidence="16">
    <location>
        <begin position="1054"/>
        <end position="1104"/>
    </location>
</feature>
<feature type="disulfide bond" evidence="12">
    <location>
        <begin position="919"/>
        <end position="928"/>
    </location>
</feature>
<proteinExistence type="predicted"/>
<dbReference type="PROSITE" id="PS01248">
    <property type="entry name" value="EGF_LAM_1"/>
    <property type="match status" value="2"/>
</dbReference>
<dbReference type="FunFam" id="2.10.25.10:FF:000275">
    <property type="entry name" value="usherin"/>
    <property type="match status" value="2"/>
</dbReference>
<feature type="domain" description="Fibronectin type-III" evidence="17">
    <location>
        <begin position="3989"/>
        <end position="4083"/>
    </location>
</feature>
<comment type="caution">
    <text evidence="12">Lacks conserved residue(s) required for the propagation of feature annotation.</text>
</comment>
<dbReference type="PROSITE" id="PS50853">
    <property type="entry name" value="FN3"/>
    <property type="match status" value="32"/>
</dbReference>
<dbReference type="FunFam" id="2.60.40.10:FF:001227">
    <property type="entry name" value="Usherin"/>
    <property type="match status" value="1"/>
</dbReference>
<dbReference type="PROSITE" id="PS50027">
    <property type="entry name" value="EGF_LAM_2"/>
    <property type="match status" value="7"/>
</dbReference>
<feature type="domain" description="Fibronectin type-III" evidence="17">
    <location>
        <begin position="4188"/>
        <end position="4273"/>
    </location>
</feature>
<dbReference type="FunFam" id="2.60.120.200:FF:000111">
    <property type="entry name" value="Usherin"/>
    <property type="match status" value="1"/>
</dbReference>
<dbReference type="SMART" id="SM00136">
    <property type="entry name" value="LamNT"/>
    <property type="match status" value="1"/>
</dbReference>
<dbReference type="SMART" id="SM00282">
    <property type="entry name" value="LamG"/>
    <property type="match status" value="3"/>
</dbReference>
<name>A0A5N5N5S2_PANHP</name>
<dbReference type="FunFam" id="2.10.25.10:FF:000224">
    <property type="entry name" value="Usherin"/>
    <property type="match status" value="1"/>
</dbReference>
<feature type="domain" description="Fibronectin type-III" evidence="17">
    <location>
        <begin position="3621"/>
        <end position="3711"/>
    </location>
</feature>
<feature type="domain" description="Fibronectin type-III" evidence="17">
    <location>
        <begin position="2546"/>
        <end position="2640"/>
    </location>
</feature>
<dbReference type="InterPro" id="IPR003961">
    <property type="entry name" value="FN3_dom"/>
</dbReference>
<feature type="domain" description="Fibronectin type-III" evidence="17">
    <location>
        <begin position="4084"/>
        <end position="4187"/>
    </location>
</feature>
<dbReference type="Pfam" id="PF00055">
    <property type="entry name" value="Laminin_N"/>
    <property type="match status" value="1"/>
</dbReference>
<feature type="domain" description="Fibronectin type-III" evidence="17">
    <location>
        <begin position="4648"/>
        <end position="4747"/>
    </location>
</feature>
<dbReference type="CDD" id="cd00110">
    <property type="entry name" value="LamG"/>
    <property type="match status" value="2"/>
</dbReference>
<keyword evidence="6" id="KW-0677">Repeat</keyword>
<evidence type="ECO:0000313" key="20">
    <source>
        <dbReference type="Proteomes" id="UP000327468"/>
    </source>
</evidence>
<feature type="domain" description="Fibronectin type-III" evidence="17">
    <location>
        <begin position="4277"/>
        <end position="4378"/>
    </location>
</feature>
<keyword evidence="10" id="KW-0966">Cell projection</keyword>
<feature type="domain" description="Fibronectin type-III" evidence="17">
    <location>
        <begin position="3895"/>
        <end position="3985"/>
    </location>
</feature>
<reference evidence="19 20" key="1">
    <citation type="submission" date="2019-06" db="EMBL/GenBank/DDBJ databases">
        <title>A chromosome-scale genome assembly of the striped catfish, Pangasianodon hypophthalmus.</title>
        <authorList>
            <person name="Wen M."/>
            <person name="Zahm M."/>
            <person name="Roques C."/>
            <person name="Cabau C."/>
            <person name="Klopp C."/>
            <person name="Donnadieu C."/>
            <person name="Jouanno E."/>
            <person name="Avarre J.-C."/>
            <person name="Campet M."/>
            <person name="Ha T.T.T."/>
            <person name="Dugue R."/>
            <person name="Lampietro C."/>
            <person name="Louis A."/>
            <person name="Herpin A."/>
            <person name="Echchiki A."/>
            <person name="Berthelot C."/>
            <person name="Parey E."/>
            <person name="Roest-Crollius H."/>
            <person name="Braasch I."/>
            <person name="Postlethwait J."/>
            <person name="Bobe J."/>
            <person name="Montfort J."/>
            <person name="Bouchez O."/>
            <person name="Begum T."/>
            <person name="Schartl M."/>
            <person name="Guiguen Y."/>
        </authorList>
    </citation>
    <scope>NUCLEOTIDE SEQUENCE [LARGE SCALE GENOMIC DNA]</scope>
    <source>
        <strain evidence="19 20">Indonesia</strain>
        <tissue evidence="19">Blood</tissue>
    </source>
</reference>
<feature type="disulfide bond" evidence="12">
    <location>
        <begin position="1107"/>
        <end position="1124"/>
    </location>
</feature>
<dbReference type="FunFam" id="2.60.40.10:FF:001085">
    <property type="entry name" value="Usherin"/>
    <property type="match status" value="1"/>
</dbReference>
<feature type="disulfide bond" evidence="12">
    <location>
        <begin position="1056"/>
        <end position="1073"/>
    </location>
</feature>
<protein>
    <recommendedName>
        <fullName evidence="21">Usherin</fullName>
    </recommendedName>
</protein>
<feature type="domain" description="Laminin N-terminal" evidence="18">
    <location>
        <begin position="372"/>
        <end position="618"/>
    </location>
</feature>
<feature type="domain" description="Fibronectin type-III" evidence="17">
    <location>
        <begin position="2350"/>
        <end position="2436"/>
    </location>
</feature>
<dbReference type="FunFam" id="2.60.40.10:FF:001176">
    <property type="entry name" value="Usherin"/>
    <property type="match status" value="1"/>
</dbReference>
<keyword evidence="14" id="KW-0812">Transmembrane</keyword>
<dbReference type="GO" id="GO:0042995">
    <property type="term" value="C:cell projection"/>
    <property type="evidence" value="ECO:0007669"/>
    <property type="project" value="UniProtKB-SubCell"/>
</dbReference>
<dbReference type="SUPFAM" id="SSF49899">
    <property type="entry name" value="Concanavalin A-like lectins/glucanases"/>
    <property type="match status" value="3"/>
</dbReference>
<feature type="transmembrane region" description="Helical" evidence="14">
    <location>
        <begin position="5155"/>
        <end position="5177"/>
    </location>
</feature>
<dbReference type="Pfam" id="PF00053">
    <property type="entry name" value="EGF_laminin"/>
    <property type="match status" value="10"/>
</dbReference>
<feature type="domain" description="Fibronectin type-III" evidence="17">
    <location>
        <begin position="2732"/>
        <end position="2831"/>
    </location>
</feature>
<dbReference type="Gene3D" id="2.60.40.10">
    <property type="entry name" value="Immunoglobulins"/>
    <property type="match status" value="33"/>
</dbReference>
<feature type="domain" description="Fibronectin type-III" evidence="17">
    <location>
        <begin position="3518"/>
        <end position="3617"/>
    </location>
</feature>
<dbReference type="FunFam" id="2.10.25.10:FF:000209">
    <property type="entry name" value="Laminin subunit alpha 5"/>
    <property type="match status" value="1"/>
</dbReference>
<dbReference type="FunFam" id="2.60.40.10:FF:001211">
    <property type="entry name" value="Usherin"/>
    <property type="match status" value="1"/>
</dbReference>
<keyword evidence="5" id="KW-0732">Signal</keyword>
<dbReference type="CDD" id="cd00063">
    <property type="entry name" value="FN3"/>
    <property type="match status" value="30"/>
</dbReference>
<feature type="domain" description="Fibronectin type-III" evidence="17">
    <location>
        <begin position="3712"/>
        <end position="3803"/>
    </location>
</feature>
<dbReference type="Proteomes" id="UP000327468">
    <property type="component" value="Chromosome 10"/>
</dbReference>
<dbReference type="SUPFAM" id="SSF49265">
    <property type="entry name" value="Fibronectin type III"/>
    <property type="match status" value="19"/>
</dbReference>
<dbReference type="PROSITE" id="PS50025">
    <property type="entry name" value="LAM_G_DOMAIN"/>
    <property type="match status" value="2"/>
</dbReference>
<evidence type="ECO:0000256" key="10">
    <source>
        <dbReference type="ARBA" id="ARBA00023273"/>
    </source>
</evidence>
<dbReference type="SMART" id="SM00181">
    <property type="entry name" value="EGF"/>
    <property type="match status" value="5"/>
</dbReference>
<organism evidence="19 20">
    <name type="scientific">Pangasianodon hypophthalmus</name>
    <name type="common">Striped catfish</name>
    <name type="synonym">Helicophagus hypophthalmus</name>
    <dbReference type="NCBI Taxonomy" id="310915"/>
    <lineage>
        <taxon>Eukaryota</taxon>
        <taxon>Metazoa</taxon>
        <taxon>Chordata</taxon>
        <taxon>Craniata</taxon>
        <taxon>Vertebrata</taxon>
        <taxon>Euteleostomi</taxon>
        <taxon>Actinopterygii</taxon>
        <taxon>Neopterygii</taxon>
        <taxon>Teleostei</taxon>
        <taxon>Ostariophysi</taxon>
        <taxon>Siluriformes</taxon>
        <taxon>Pangasiidae</taxon>
        <taxon>Pangasianodon</taxon>
    </lineage>
</organism>
<keyword evidence="8 12" id="KW-1015">Disulfide bond</keyword>
<evidence type="ECO:0000256" key="8">
    <source>
        <dbReference type="ARBA" id="ARBA00023157"/>
    </source>
</evidence>
<feature type="domain" description="Laminin G" evidence="15">
    <location>
        <begin position="1624"/>
        <end position="1819"/>
    </location>
</feature>
<accession>A0A5N5N5S2</accession>
<dbReference type="EMBL" id="VFJC01000011">
    <property type="protein sequence ID" value="KAB5562532.1"/>
    <property type="molecule type" value="Genomic_DNA"/>
</dbReference>
<evidence type="ECO:0000259" key="15">
    <source>
        <dbReference type="PROSITE" id="PS50025"/>
    </source>
</evidence>
<keyword evidence="11 12" id="KW-0424">Laminin EGF-like domain</keyword>
<feature type="domain" description="Laminin EGF-like" evidence="16">
    <location>
        <begin position="1105"/>
        <end position="1155"/>
    </location>
</feature>
<feature type="domain" description="Fibronectin type-III" evidence="17">
    <location>
        <begin position="4849"/>
        <end position="4938"/>
    </location>
</feature>
<evidence type="ECO:0000256" key="5">
    <source>
        <dbReference type="ARBA" id="ARBA00022729"/>
    </source>
</evidence>
<dbReference type="FunFam" id="2.60.120.200:FF:000126">
    <property type="entry name" value="usherin"/>
    <property type="match status" value="1"/>
</dbReference>
<dbReference type="InterPro" id="IPR002049">
    <property type="entry name" value="LE_dom"/>
</dbReference>
<dbReference type="FunFam" id="2.60.40.10:FF:001052">
    <property type="entry name" value="Usherin"/>
    <property type="match status" value="1"/>
</dbReference>
<feature type="domain" description="Fibronectin type-III" evidence="17">
    <location>
        <begin position="2927"/>
        <end position="3032"/>
    </location>
</feature>
<dbReference type="InterPro" id="IPR013320">
    <property type="entry name" value="ConA-like_dom_sf"/>
</dbReference>
<feature type="domain" description="Laminin EGF-like" evidence="16">
    <location>
        <begin position="848"/>
        <end position="896"/>
    </location>
</feature>
<feature type="domain" description="Fibronectin type-III" evidence="17">
    <location>
        <begin position="4560"/>
        <end position="4644"/>
    </location>
</feature>
<feature type="domain" description="Fibronectin type-III" evidence="17">
    <location>
        <begin position="1347"/>
        <end position="1467"/>
    </location>
</feature>
<feature type="domain" description="Fibronectin type-III" evidence="17">
    <location>
        <begin position="1254"/>
        <end position="1346"/>
    </location>
</feature>
<keyword evidence="14" id="KW-0472">Membrane</keyword>
<dbReference type="FunFam" id="2.10.25.10:FF:000313">
    <property type="entry name" value="Usherin"/>
    <property type="match status" value="1"/>
</dbReference>
<feature type="disulfide bond" evidence="12">
    <location>
        <begin position="1088"/>
        <end position="1102"/>
    </location>
</feature>
<dbReference type="SMART" id="SM00180">
    <property type="entry name" value="EGF_Lam"/>
    <property type="match status" value="10"/>
</dbReference>
<feature type="domain" description="Fibronectin type-III" evidence="17">
    <location>
        <begin position="2068"/>
        <end position="2163"/>
    </location>
</feature>
<evidence type="ECO:0000256" key="14">
    <source>
        <dbReference type="SAM" id="Phobius"/>
    </source>
</evidence>
<dbReference type="FunFam" id="2.60.40.10:FF:002683">
    <property type="entry name" value="Predicted protein"/>
    <property type="match status" value="1"/>
</dbReference>
<evidence type="ECO:0000256" key="4">
    <source>
        <dbReference type="ARBA" id="ARBA00022530"/>
    </source>
</evidence>
<feature type="domain" description="Fibronectin type-III" evidence="17">
    <location>
        <begin position="4940"/>
        <end position="5044"/>
    </location>
</feature>
<feature type="disulfide bond" evidence="12">
    <location>
        <begin position="765"/>
        <end position="774"/>
    </location>
</feature>
<dbReference type="SMART" id="SM00060">
    <property type="entry name" value="FN3"/>
    <property type="match status" value="34"/>
</dbReference>
<feature type="disulfide bond" evidence="12">
    <location>
        <begin position="848"/>
        <end position="860"/>
    </location>
</feature>
<feature type="domain" description="Fibronectin type-III" evidence="17">
    <location>
        <begin position="2644"/>
        <end position="2731"/>
    </location>
</feature>
<feature type="disulfide bond" evidence="12">
    <location>
        <begin position="972"/>
        <end position="981"/>
    </location>
</feature>
<dbReference type="InterPro" id="IPR050713">
    <property type="entry name" value="RTP_Phos/Ushers"/>
</dbReference>
<evidence type="ECO:0008006" key="21">
    <source>
        <dbReference type="Google" id="ProtNLM"/>
    </source>
</evidence>
<feature type="disulfide bond" evidence="12">
    <location>
        <begin position="1054"/>
        <end position="1066"/>
    </location>
</feature>
<keyword evidence="20" id="KW-1185">Reference proteome</keyword>
<evidence type="ECO:0000256" key="9">
    <source>
        <dbReference type="ARBA" id="ARBA00023180"/>
    </source>
</evidence>
<dbReference type="GO" id="GO:0016020">
    <property type="term" value="C:membrane"/>
    <property type="evidence" value="ECO:0007669"/>
    <property type="project" value="UniProtKB-SubCell"/>
</dbReference>
<dbReference type="InterPro" id="IPR001791">
    <property type="entry name" value="Laminin_G"/>
</dbReference>
<feature type="domain" description="Fibronectin type-III" evidence="17">
    <location>
        <begin position="1158"/>
        <end position="1252"/>
    </location>
</feature>
<feature type="domain" description="Laminin EGF-like" evidence="16">
    <location>
        <begin position="795"/>
        <end position="847"/>
    </location>
</feature>
<dbReference type="FunFam" id="2.60.40.10:FF:001100">
    <property type="entry name" value="Usherin"/>
    <property type="match status" value="1"/>
</dbReference>
<evidence type="ECO:0000256" key="13">
    <source>
        <dbReference type="SAM" id="MobiDB-lite"/>
    </source>
</evidence>
<feature type="domain" description="Fibronectin type-III" evidence="17">
    <location>
        <begin position="3129"/>
        <end position="3219"/>
    </location>
</feature>
<dbReference type="Gene3D" id="2.10.25.10">
    <property type="entry name" value="Laminin"/>
    <property type="match status" value="9"/>
</dbReference>
<keyword evidence="7" id="KW-0084">Basement membrane</keyword>
<dbReference type="PANTHER" id="PTHR46957">
    <property type="entry name" value="CYTOKINE RECEPTOR"/>
    <property type="match status" value="1"/>
</dbReference>
<evidence type="ECO:0000256" key="3">
    <source>
        <dbReference type="ARBA" id="ARBA00022525"/>
    </source>
</evidence>